<dbReference type="Proteomes" id="UP000244978">
    <property type="component" value="Unassembled WGS sequence"/>
</dbReference>
<dbReference type="SMART" id="SM00345">
    <property type="entry name" value="HTH_GNTR"/>
    <property type="match status" value="1"/>
</dbReference>
<keyword evidence="6" id="KW-1185">Reference proteome</keyword>
<dbReference type="GO" id="GO:0003700">
    <property type="term" value="F:DNA-binding transcription factor activity"/>
    <property type="evidence" value="ECO:0007669"/>
    <property type="project" value="InterPro"/>
</dbReference>
<dbReference type="PROSITE" id="PS50949">
    <property type="entry name" value="HTH_GNTR"/>
    <property type="match status" value="1"/>
</dbReference>
<keyword evidence="3" id="KW-0804">Transcription</keyword>
<dbReference type="PRINTS" id="PR00035">
    <property type="entry name" value="HTHGNTR"/>
</dbReference>
<protein>
    <submittedName>
        <fullName evidence="5">GntR family transcriptional regulator</fullName>
    </submittedName>
</protein>
<evidence type="ECO:0000256" key="2">
    <source>
        <dbReference type="ARBA" id="ARBA00023125"/>
    </source>
</evidence>
<dbReference type="SMART" id="SM00895">
    <property type="entry name" value="FCD"/>
    <property type="match status" value="1"/>
</dbReference>
<evidence type="ECO:0000256" key="3">
    <source>
        <dbReference type="ARBA" id="ARBA00023163"/>
    </source>
</evidence>
<dbReference type="GO" id="GO:0003677">
    <property type="term" value="F:DNA binding"/>
    <property type="evidence" value="ECO:0007669"/>
    <property type="project" value="UniProtKB-KW"/>
</dbReference>
<evidence type="ECO:0000313" key="5">
    <source>
        <dbReference type="EMBL" id="PWB97302.1"/>
    </source>
</evidence>
<evidence type="ECO:0000259" key="4">
    <source>
        <dbReference type="PROSITE" id="PS50949"/>
    </source>
</evidence>
<dbReference type="KEGG" id="salc:C2138_10080"/>
<proteinExistence type="predicted"/>
<dbReference type="Pfam" id="PF07729">
    <property type="entry name" value="FCD"/>
    <property type="match status" value="1"/>
</dbReference>
<evidence type="ECO:0000313" key="6">
    <source>
        <dbReference type="Proteomes" id="UP000244978"/>
    </source>
</evidence>
<name>A0A2U1T0B2_9MICO</name>
<reference evidence="6" key="1">
    <citation type="submission" date="2018-04" db="EMBL/GenBank/DDBJ databases">
        <authorList>
            <person name="Liu S."/>
            <person name="Wang Z."/>
            <person name="Li J."/>
        </authorList>
    </citation>
    <scope>NUCLEOTIDE SEQUENCE [LARGE SCALE GENOMIC DNA]</scope>
    <source>
        <strain evidence="6">S1194</strain>
    </source>
</reference>
<dbReference type="InterPro" id="IPR000524">
    <property type="entry name" value="Tscrpt_reg_HTH_GntR"/>
</dbReference>
<dbReference type="AlphaFoldDB" id="A0A2U1T0B2"/>
<comment type="caution">
    <text evidence="5">The sequence shown here is derived from an EMBL/GenBank/DDBJ whole genome shotgun (WGS) entry which is preliminary data.</text>
</comment>
<dbReference type="OrthoDB" id="8680240at2"/>
<dbReference type="RefSeq" id="WP_108517544.1">
    <property type="nucleotide sequence ID" value="NZ_CP026951.1"/>
</dbReference>
<organism evidence="5 6">
    <name type="scientific">Homoserinimonas hongtaonis</name>
    <dbReference type="NCBI Taxonomy" id="2079791"/>
    <lineage>
        <taxon>Bacteria</taxon>
        <taxon>Bacillati</taxon>
        <taxon>Actinomycetota</taxon>
        <taxon>Actinomycetes</taxon>
        <taxon>Micrococcales</taxon>
        <taxon>Microbacteriaceae</taxon>
        <taxon>Homoserinimonas</taxon>
    </lineage>
</organism>
<dbReference type="SUPFAM" id="SSF46785">
    <property type="entry name" value="Winged helix' DNA-binding domain"/>
    <property type="match status" value="1"/>
</dbReference>
<feature type="domain" description="HTH gntR-type" evidence="4">
    <location>
        <begin position="1"/>
        <end position="68"/>
    </location>
</feature>
<dbReference type="Pfam" id="PF00392">
    <property type="entry name" value="GntR"/>
    <property type="match status" value="1"/>
</dbReference>
<dbReference type="InterPro" id="IPR036388">
    <property type="entry name" value="WH-like_DNA-bd_sf"/>
</dbReference>
<dbReference type="PANTHER" id="PTHR43537">
    <property type="entry name" value="TRANSCRIPTIONAL REGULATOR, GNTR FAMILY"/>
    <property type="match status" value="1"/>
</dbReference>
<dbReference type="InterPro" id="IPR008920">
    <property type="entry name" value="TF_FadR/GntR_C"/>
</dbReference>
<accession>A0A2U1T0B2</accession>
<evidence type="ECO:0000256" key="1">
    <source>
        <dbReference type="ARBA" id="ARBA00023015"/>
    </source>
</evidence>
<gene>
    <name evidence="5" type="ORF">DF220_05250</name>
</gene>
<dbReference type="SUPFAM" id="SSF48008">
    <property type="entry name" value="GntR ligand-binding domain-like"/>
    <property type="match status" value="1"/>
</dbReference>
<dbReference type="PANTHER" id="PTHR43537:SF49">
    <property type="entry name" value="TRANSCRIPTIONAL REGULATORY PROTEIN"/>
    <property type="match status" value="1"/>
</dbReference>
<sequence length="219" mass="24039">MRASDRAYRMLREQIVDWELEPGTVLGEVEQAARLGVSRTPLREALSRLVADGLVASQAGRGLVVTAVSIDDIAELFEARQALEQRVASLAAERRDRAVFEQLQGEFRDSDRLLADHHAYYELVARFDVAMDEAARSPYLVAALANVRTHLVRIRRLAQDDPARLAAAAGEHLLIVDAVVAGDASLAAHATHVHLYRSLQNIMQSATSGRLAERLTAVV</sequence>
<keyword evidence="1" id="KW-0805">Transcription regulation</keyword>
<dbReference type="InterPro" id="IPR036390">
    <property type="entry name" value="WH_DNA-bd_sf"/>
</dbReference>
<dbReference type="Gene3D" id="1.10.10.10">
    <property type="entry name" value="Winged helix-like DNA-binding domain superfamily/Winged helix DNA-binding domain"/>
    <property type="match status" value="1"/>
</dbReference>
<dbReference type="Gene3D" id="1.20.120.530">
    <property type="entry name" value="GntR ligand-binding domain-like"/>
    <property type="match status" value="1"/>
</dbReference>
<dbReference type="CDD" id="cd07377">
    <property type="entry name" value="WHTH_GntR"/>
    <property type="match status" value="1"/>
</dbReference>
<dbReference type="InterPro" id="IPR011711">
    <property type="entry name" value="GntR_C"/>
</dbReference>
<dbReference type="EMBL" id="QEEX01000001">
    <property type="protein sequence ID" value="PWB97302.1"/>
    <property type="molecule type" value="Genomic_DNA"/>
</dbReference>
<keyword evidence="2" id="KW-0238">DNA-binding</keyword>